<gene>
    <name evidence="2" type="ORF">CDA63_02165</name>
</gene>
<sequence length="191" mass="21120">MRKAARYLTAALGLLAACGPTEPAPNPALRQTSYFNLTGFLRELSAQLSRTQPAVEKQVLLLDGQQETTRVANPDWTKELQIFQQADIDKPALRGQYLVDSAATPGGGMRRTYRRRPGVSHPVEQLTVISQGNQVQQLRATVAQDNPLVYSAKRLELNCQNGQLTTYRVRGVQKLILFDSVQYAVRGVVGL</sequence>
<dbReference type="OrthoDB" id="794757at2"/>
<comment type="caution">
    <text evidence="2">The sequence shown here is derived from an EMBL/GenBank/DDBJ whole genome shotgun (WGS) entry which is preliminary data.</text>
</comment>
<dbReference type="AlphaFoldDB" id="A0A246FS49"/>
<feature type="signal peptide" evidence="1">
    <location>
        <begin position="1"/>
        <end position="23"/>
    </location>
</feature>
<dbReference type="RefSeq" id="WP_088462806.1">
    <property type="nucleotide sequence ID" value="NZ_NIRR01000002.1"/>
</dbReference>
<keyword evidence="3" id="KW-1185">Reference proteome</keyword>
<dbReference type="PROSITE" id="PS51257">
    <property type="entry name" value="PROKAR_LIPOPROTEIN"/>
    <property type="match status" value="1"/>
</dbReference>
<name>A0A246FS49_9BACT</name>
<keyword evidence="1" id="KW-0732">Signal</keyword>
<evidence type="ECO:0008006" key="4">
    <source>
        <dbReference type="Google" id="ProtNLM"/>
    </source>
</evidence>
<accession>A0A246FS49</accession>
<evidence type="ECO:0000256" key="1">
    <source>
        <dbReference type="SAM" id="SignalP"/>
    </source>
</evidence>
<dbReference type="Proteomes" id="UP000197277">
    <property type="component" value="Unassembled WGS sequence"/>
</dbReference>
<evidence type="ECO:0000313" key="2">
    <source>
        <dbReference type="EMBL" id="OWP64584.1"/>
    </source>
</evidence>
<reference evidence="2 3" key="1">
    <citation type="submission" date="2017-06" db="EMBL/GenBank/DDBJ databases">
        <title>Hymenobacter amundsenii sp. nov. isolated from regoliths in Antarctica.</title>
        <authorList>
            <person name="Sedlacek I."/>
            <person name="Kralova S."/>
            <person name="Pantucek R."/>
            <person name="Svec P."/>
            <person name="Holochova P."/>
            <person name="Stankova E."/>
            <person name="Vrbovska V."/>
            <person name="Busse H.-J."/>
        </authorList>
    </citation>
    <scope>NUCLEOTIDE SEQUENCE [LARGE SCALE GENOMIC DNA]</scope>
    <source>
        <strain evidence="2 3">CCM 8682</strain>
    </source>
</reference>
<feature type="chain" id="PRO_5013349291" description="LPS export ABC transporter periplasmic protein LptC" evidence="1">
    <location>
        <begin position="24"/>
        <end position="191"/>
    </location>
</feature>
<organism evidence="2 3">
    <name type="scientific">Hymenobacter amundsenii</name>
    <dbReference type="NCBI Taxonomy" id="2006685"/>
    <lineage>
        <taxon>Bacteria</taxon>
        <taxon>Pseudomonadati</taxon>
        <taxon>Bacteroidota</taxon>
        <taxon>Cytophagia</taxon>
        <taxon>Cytophagales</taxon>
        <taxon>Hymenobacteraceae</taxon>
        <taxon>Hymenobacter</taxon>
    </lineage>
</organism>
<protein>
    <recommendedName>
        <fullName evidence="4">LPS export ABC transporter periplasmic protein LptC</fullName>
    </recommendedName>
</protein>
<dbReference type="EMBL" id="NIRR01000002">
    <property type="protein sequence ID" value="OWP64584.1"/>
    <property type="molecule type" value="Genomic_DNA"/>
</dbReference>
<proteinExistence type="predicted"/>
<evidence type="ECO:0000313" key="3">
    <source>
        <dbReference type="Proteomes" id="UP000197277"/>
    </source>
</evidence>